<dbReference type="InParanoid" id="Q4N027"/>
<organism evidence="2 3">
    <name type="scientific">Theileria parva</name>
    <name type="common">East coast fever infection agent</name>
    <dbReference type="NCBI Taxonomy" id="5875"/>
    <lineage>
        <taxon>Eukaryota</taxon>
        <taxon>Sar</taxon>
        <taxon>Alveolata</taxon>
        <taxon>Apicomplexa</taxon>
        <taxon>Aconoidasida</taxon>
        <taxon>Piroplasmida</taxon>
        <taxon>Theileriidae</taxon>
        <taxon>Theileria</taxon>
    </lineage>
</organism>
<name>Q4N027_THEPA</name>
<accession>Q4N027</accession>
<dbReference type="AlphaFoldDB" id="Q4N027"/>
<reference evidence="2 3" key="1">
    <citation type="journal article" date="2005" name="Science">
        <title>Genome sequence of Theileria parva, a bovine pathogen that transforms lymphocytes.</title>
        <authorList>
            <person name="Gardner M.J."/>
            <person name="Bishop R."/>
            <person name="Shah T."/>
            <person name="de Villiers E.P."/>
            <person name="Carlton J.M."/>
            <person name="Hall N."/>
            <person name="Ren Q."/>
            <person name="Paulsen I.T."/>
            <person name="Pain A."/>
            <person name="Berriman M."/>
            <person name="Wilson R.J.M."/>
            <person name="Sato S."/>
            <person name="Ralph S.A."/>
            <person name="Mann D.J."/>
            <person name="Xiong Z."/>
            <person name="Shallom S.J."/>
            <person name="Weidman J."/>
            <person name="Jiang L."/>
            <person name="Lynn J."/>
            <person name="Weaver B."/>
            <person name="Shoaibi A."/>
            <person name="Domingo A.R."/>
            <person name="Wasawo D."/>
            <person name="Crabtree J."/>
            <person name="Wortman J.R."/>
            <person name="Haas B."/>
            <person name="Angiuoli S.V."/>
            <person name="Creasy T.H."/>
            <person name="Lu C."/>
            <person name="Suh B."/>
            <person name="Silva J.C."/>
            <person name="Utterback T.R."/>
            <person name="Feldblyum T.V."/>
            <person name="Pertea M."/>
            <person name="Allen J."/>
            <person name="Nierman W.C."/>
            <person name="Taracha E.L.N."/>
            <person name="Salzberg S.L."/>
            <person name="White O.R."/>
            <person name="Fitzhugh H.A."/>
            <person name="Morzaria S."/>
            <person name="Venter J.C."/>
            <person name="Fraser C.M."/>
            <person name="Nene V."/>
        </authorList>
    </citation>
    <scope>NUCLEOTIDE SEQUENCE [LARGE SCALE GENOMIC DNA]</scope>
    <source>
        <strain evidence="2 3">Muguga</strain>
    </source>
</reference>
<keyword evidence="3" id="KW-1185">Reference proteome</keyword>
<protein>
    <submittedName>
        <fullName evidence="2">Uncharacterized protein</fullName>
    </submittedName>
</protein>
<dbReference type="VEuPathDB" id="PiroplasmaDB:TpMuguga_03g00327"/>
<dbReference type="RefSeq" id="XP_763345.1">
    <property type="nucleotide sequence ID" value="XM_758252.1"/>
</dbReference>
<evidence type="ECO:0000313" key="3">
    <source>
        <dbReference type="Proteomes" id="UP000001949"/>
    </source>
</evidence>
<comment type="caution">
    <text evidence="2">The sequence shown here is derived from an EMBL/GenBank/DDBJ whole genome shotgun (WGS) entry which is preliminary data.</text>
</comment>
<evidence type="ECO:0000313" key="2">
    <source>
        <dbReference type="EMBL" id="EAN31062.1"/>
    </source>
</evidence>
<proteinExistence type="predicted"/>
<dbReference type="EMBL" id="AAGK01000005">
    <property type="protein sequence ID" value="EAN31062.1"/>
    <property type="molecule type" value="Genomic_DNA"/>
</dbReference>
<gene>
    <name evidence="2" type="ordered locus">TP03_0327</name>
</gene>
<sequence>MVNTVGGENLSGSYVPAESLAELEKELEDRLKNDVKESFRDGKYDNCDKWPFQLNIPRFNSLFNPSSYSSNLDSSTVLHNEFASIIKQLKALDMINRISFRIYPLLRKILIVTEGFVCFSLKQIRFGEVKLVSEILENDSLSSTLDSFYSDNDLILRKSEILTKLSFDQFSVESVMEAFEVISSLLCQSINLNNAQDSELLMNFILFNNLQRVFSTFLLYTTFIFCNGVEDSINFDLERIIKLSSLILGNGELLSKNNVENWLNVFFLPIYDILSISFSLFTFDEEASLFYSLMDSINTLEVFISLDLGRLLDNLSNYLRLYTLNLKKFSEIANEQFQSRYNQLGNSVNTPVNSQNPLISSSQTPLIVSTQTPLIVSSQNSFIVSKTPVICNTQSVLSSQTLLVPSSQNGVKLSSQSSSPRESNHSQKSDLKNCITQYSKLYNIISSLTGKLSKLPKITHGTGELYRFMDNVTEIIMYNVKLIVVSDALEYITRKKPNIELTGFLKETLVKSWELSVSIFNSLPFSIINALFYYIGSSFNNKNLLAQVYLYNTIEFKRLNLQEFNKYIKMLHHILKNSEDLFMSPVTFDKNLRGFKTKYLTVKFSTVCQLLLHELNKHSTNTEGILYMFVSWCYSTNPFHQVLSIKICSFISKILEINAKYMDMCRYIMDIILGLCFFTHFDSLPQNTHSTRHSHTSDHSSSDDNAEDCGELEHAFTNLGQVNFYQMCSFSKLRILSNSPLMPWLIEHVALPYTCAFVNSLKSLIKGLHKPNCNCIICHYNCFFTKTHKSTLKHNHSLENNLVTVNPEETQVLDEMEGEESDPVCPCVNSVIINKIPSINHYLELVISISSNWPLKHQKLDQLQSITNTLNKVLTQLVNLLVNLKGKGDVDLKISLFTISIKLTKAISNTKDFKLNNTNLPSLIKLSSILGYQEICKGNTACYMKLLMEIFGILHNILCKDRNEQLFELHKGLYNSLVGKIEKFPLTLTKLEFYKSTNVDLLRTYETNIKSIIEATKGINSQTLRVIYNYRTWKFIIQNNLKTELLSNLSSQTHYNSVNNSVNNLVNGVNVTEKSLEKVLDEMIENGPVRRDGMEYTMLINLLYIKSIQIKELPNEEKSQELTIL</sequence>
<dbReference type="KEGG" id="tpv:TP03_0327"/>
<dbReference type="GeneID" id="3500302"/>
<dbReference type="Proteomes" id="UP000001949">
    <property type="component" value="Unassembled WGS sequence"/>
</dbReference>
<feature type="region of interest" description="Disordered" evidence="1">
    <location>
        <begin position="410"/>
        <end position="430"/>
    </location>
</feature>
<dbReference type="eggNOG" id="ENOG502TN3R">
    <property type="taxonomic scope" value="Eukaryota"/>
</dbReference>
<feature type="compositionally biased region" description="Polar residues" evidence="1">
    <location>
        <begin position="410"/>
        <end position="421"/>
    </location>
</feature>
<evidence type="ECO:0000256" key="1">
    <source>
        <dbReference type="SAM" id="MobiDB-lite"/>
    </source>
</evidence>